<reference evidence="2 3" key="1">
    <citation type="journal article" date="2017" name="Curr. Biol.">
        <title>The Evolution of Venom by Co-option of Single-Copy Genes.</title>
        <authorList>
            <person name="Martinson E.O."/>
            <person name="Mrinalini"/>
            <person name="Kelkar Y.D."/>
            <person name="Chang C.H."/>
            <person name="Werren J.H."/>
        </authorList>
    </citation>
    <scope>NUCLEOTIDE SEQUENCE [LARGE SCALE GENOMIC DNA]</scope>
    <source>
        <strain evidence="2 3">Alberta</strain>
        <tissue evidence="2">Whole body</tissue>
    </source>
</reference>
<keyword evidence="3" id="KW-1185">Reference proteome</keyword>
<sequence length="100" mass="10862">MALRVIIMSKKQMLRESGVLPPATASDKLDQAMESLRASAFDTPSVPSIKEFNTLTSSQKLPIMSKRQMLRESGVLPPATASDKLDQAMESLRASALDTP</sequence>
<protein>
    <submittedName>
        <fullName evidence="2">Uncharacterized protein</fullName>
    </submittedName>
</protein>
<comment type="caution">
    <text evidence="2">The sequence shown here is derived from an EMBL/GenBank/DDBJ whole genome shotgun (WGS) entry which is preliminary data.</text>
</comment>
<dbReference type="AlphaFoldDB" id="A0A232EQH0"/>
<organism evidence="2 3">
    <name type="scientific">Trichomalopsis sarcophagae</name>
    <dbReference type="NCBI Taxonomy" id="543379"/>
    <lineage>
        <taxon>Eukaryota</taxon>
        <taxon>Metazoa</taxon>
        <taxon>Ecdysozoa</taxon>
        <taxon>Arthropoda</taxon>
        <taxon>Hexapoda</taxon>
        <taxon>Insecta</taxon>
        <taxon>Pterygota</taxon>
        <taxon>Neoptera</taxon>
        <taxon>Endopterygota</taxon>
        <taxon>Hymenoptera</taxon>
        <taxon>Apocrita</taxon>
        <taxon>Proctotrupomorpha</taxon>
        <taxon>Chalcidoidea</taxon>
        <taxon>Pteromalidae</taxon>
        <taxon>Pteromalinae</taxon>
        <taxon>Trichomalopsis</taxon>
    </lineage>
</organism>
<feature type="region of interest" description="Disordered" evidence="1">
    <location>
        <begin position="75"/>
        <end position="100"/>
    </location>
</feature>
<name>A0A232EQH0_9HYME</name>
<accession>A0A232EQH0</accession>
<feature type="non-terminal residue" evidence="2">
    <location>
        <position position="100"/>
    </location>
</feature>
<proteinExistence type="predicted"/>
<evidence type="ECO:0000313" key="2">
    <source>
        <dbReference type="EMBL" id="OXU20605.1"/>
    </source>
</evidence>
<evidence type="ECO:0000313" key="3">
    <source>
        <dbReference type="Proteomes" id="UP000215335"/>
    </source>
</evidence>
<dbReference type="EMBL" id="NNAY01002769">
    <property type="protein sequence ID" value="OXU20605.1"/>
    <property type="molecule type" value="Genomic_DNA"/>
</dbReference>
<evidence type="ECO:0000256" key="1">
    <source>
        <dbReference type="SAM" id="MobiDB-lite"/>
    </source>
</evidence>
<dbReference type="Proteomes" id="UP000215335">
    <property type="component" value="Unassembled WGS sequence"/>
</dbReference>
<gene>
    <name evidence="2" type="ORF">TSAR_006602</name>
</gene>